<evidence type="ECO:0000313" key="4">
    <source>
        <dbReference type="Proteomes" id="UP000548326"/>
    </source>
</evidence>
<keyword evidence="3" id="KW-1185">Reference proteome</keyword>
<evidence type="ECO:0000313" key="3">
    <source>
        <dbReference type="Proteomes" id="UP000541583"/>
    </source>
</evidence>
<gene>
    <name evidence="2" type="ORF">HDF22_001823</name>
    <name evidence="1" type="ORF">HDF23_002224</name>
</gene>
<dbReference type="AlphaFoldDB" id="A0A1N6WUS0"/>
<organism evidence="2 4">
    <name type="scientific">Mucilaginibacter lappiensis</name>
    <dbReference type="NCBI Taxonomy" id="354630"/>
    <lineage>
        <taxon>Bacteria</taxon>
        <taxon>Pseudomonadati</taxon>
        <taxon>Bacteroidota</taxon>
        <taxon>Sphingobacteriia</taxon>
        <taxon>Sphingobacteriales</taxon>
        <taxon>Sphingobacteriaceae</taxon>
        <taxon>Mucilaginibacter</taxon>
    </lineage>
</organism>
<reference evidence="3 4" key="1">
    <citation type="submission" date="2020-08" db="EMBL/GenBank/DDBJ databases">
        <title>Genomic Encyclopedia of Type Strains, Phase IV (KMG-V): Genome sequencing to study the core and pangenomes of soil and plant-associated prokaryotes.</title>
        <authorList>
            <person name="Whitman W."/>
        </authorList>
    </citation>
    <scope>NUCLEOTIDE SEQUENCE [LARGE SCALE GENOMIC DNA]</scope>
    <source>
        <strain evidence="1 3">ANJLi2</strain>
        <strain evidence="2 4">MP601</strain>
    </source>
</reference>
<comment type="caution">
    <text evidence="2">The sequence shown here is derived from an EMBL/GenBank/DDBJ whole genome shotgun (WGS) entry which is preliminary data.</text>
</comment>
<dbReference type="Proteomes" id="UP000548326">
    <property type="component" value="Unassembled WGS sequence"/>
</dbReference>
<proteinExistence type="predicted"/>
<dbReference type="EMBL" id="JACHCB010000004">
    <property type="protein sequence ID" value="MBB6109477.1"/>
    <property type="molecule type" value="Genomic_DNA"/>
</dbReference>
<dbReference type="STRING" id="354630.SAMN05421821_104110"/>
<dbReference type="EMBL" id="JACHCA010000004">
    <property type="protein sequence ID" value="MBB6127715.1"/>
    <property type="molecule type" value="Genomic_DNA"/>
</dbReference>
<protein>
    <submittedName>
        <fullName evidence="2">Uncharacterized protein</fullName>
    </submittedName>
</protein>
<name>A0A1N6WUS0_9SPHI</name>
<sequence>MIGNDSCLSVAKDIIIYLRYFNFTGRAILLKSGFTWFTQFMVNIDLYYLKSSS</sequence>
<accession>A0A1N6WUS0</accession>
<evidence type="ECO:0000313" key="2">
    <source>
        <dbReference type="EMBL" id="MBB6127715.1"/>
    </source>
</evidence>
<dbReference type="Proteomes" id="UP000541583">
    <property type="component" value="Unassembled WGS sequence"/>
</dbReference>
<evidence type="ECO:0000313" key="1">
    <source>
        <dbReference type="EMBL" id="MBB6109477.1"/>
    </source>
</evidence>